<protein>
    <submittedName>
        <fullName evidence="2">Uncharacterized protein</fullName>
    </submittedName>
</protein>
<dbReference type="EMBL" id="BAAAZX010000004">
    <property type="protein sequence ID" value="GAA3985489.1"/>
    <property type="molecule type" value="Genomic_DNA"/>
</dbReference>
<evidence type="ECO:0000256" key="1">
    <source>
        <dbReference type="SAM" id="MobiDB-lite"/>
    </source>
</evidence>
<gene>
    <name evidence="2" type="ORF">GCM10022232_17880</name>
</gene>
<evidence type="ECO:0000313" key="3">
    <source>
        <dbReference type="Proteomes" id="UP001500456"/>
    </source>
</evidence>
<sequence length="228" mass="23924">MPLVEELSRPQAAVKLADHVVEGVSLGLGVPVFALAPSAVDFWSGGDNQGGEGPEDPGGDQPIVPDEAAPDVALLARGPGDGGRARVGLQCAGVREACAVVSSLGWCRGTEMHSQAGEAEEELSVRVPAKVFLHRRCEIFSGRADGIQLPDQCEQLVSLGVLDGLWPVGVAAVEDNPRRPVSASMPRMRHALPPSCAELSGSGRSEEVALRWAHTAMIYVREPELGPS</sequence>
<keyword evidence="3" id="KW-1185">Reference proteome</keyword>
<reference evidence="3" key="1">
    <citation type="journal article" date="2019" name="Int. J. Syst. Evol. Microbiol.">
        <title>The Global Catalogue of Microorganisms (GCM) 10K type strain sequencing project: providing services to taxonomists for standard genome sequencing and annotation.</title>
        <authorList>
            <consortium name="The Broad Institute Genomics Platform"/>
            <consortium name="The Broad Institute Genome Sequencing Center for Infectious Disease"/>
            <person name="Wu L."/>
            <person name="Ma J."/>
        </authorList>
    </citation>
    <scope>NUCLEOTIDE SEQUENCE [LARGE SCALE GENOMIC DNA]</scope>
    <source>
        <strain evidence="3">JCM 16924</strain>
    </source>
</reference>
<dbReference type="Proteomes" id="UP001500456">
    <property type="component" value="Unassembled WGS sequence"/>
</dbReference>
<comment type="caution">
    <text evidence="2">The sequence shown here is derived from an EMBL/GenBank/DDBJ whole genome shotgun (WGS) entry which is preliminary data.</text>
</comment>
<organism evidence="2 3">
    <name type="scientific">Streptomyces plumbiresistens</name>
    <dbReference type="NCBI Taxonomy" id="511811"/>
    <lineage>
        <taxon>Bacteria</taxon>
        <taxon>Bacillati</taxon>
        <taxon>Actinomycetota</taxon>
        <taxon>Actinomycetes</taxon>
        <taxon>Kitasatosporales</taxon>
        <taxon>Streptomycetaceae</taxon>
        <taxon>Streptomyces</taxon>
    </lineage>
</organism>
<name>A0ABP7QNE1_9ACTN</name>
<evidence type="ECO:0000313" key="2">
    <source>
        <dbReference type="EMBL" id="GAA3985489.1"/>
    </source>
</evidence>
<feature type="region of interest" description="Disordered" evidence="1">
    <location>
        <begin position="44"/>
        <end position="66"/>
    </location>
</feature>
<accession>A0ABP7QNE1</accession>
<proteinExistence type="predicted"/>